<sequence>MENYEEIANSTTYSLNGEISNSPSAGAPPMVQDTEAPLRARINFRQGSKVRRNVNKCIIRFIFKYYDREELKEQYERHGLRLESSMIHVIETTKANERRREGDERTASGPKDYKKLLRMLLCYKTMRLLVKCCLERLISHLKRRETKGIKEGNKKVYVDTVEDYINYINNVDSTIAHP</sequence>
<dbReference type="EMBL" id="EF125735">
    <property type="protein sequence ID" value="ABR27270.1"/>
    <property type="molecule type" value="Genomic_DNA"/>
</dbReference>
<reference evidence="1" key="1">
    <citation type="journal article" date="2007" name="J. Eukaryot. Microbiol.">
        <title>Variation in macronuclear genome content of three ciliates with extensive chromosomal fragmentation: a preliminary analysis.</title>
        <authorList>
            <person name="McGrath C.L."/>
            <person name="Zufall R.A."/>
            <person name="Katz L.A."/>
        </authorList>
    </citation>
    <scope>NUCLEOTIDE SEQUENCE</scope>
</reference>
<accession>A6MI45</accession>
<proteinExistence type="predicted"/>
<name>A6MI45_NYCOV</name>
<protein>
    <submittedName>
        <fullName evidence="1">Uncharacterized protein</fullName>
    </submittedName>
</protein>
<organism evidence="1">
    <name type="scientific">Nyctotherus ovalis</name>
    <name type="common">Ciliate protozoan</name>
    <dbReference type="NCBI Taxonomy" id="70075"/>
    <lineage>
        <taxon>Eukaryota</taxon>
        <taxon>Sar</taxon>
        <taxon>Alveolata</taxon>
        <taxon>Ciliophora</taxon>
        <taxon>Intramacronucleata</taxon>
        <taxon>Armophorea</taxon>
        <taxon>Clevelandellida</taxon>
        <taxon>Nyctotheridae</taxon>
        <taxon>Nyctotherus</taxon>
    </lineage>
</organism>
<dbReference type="AlphaFoldDB" id="A6MI45"/>
<dbReference type="EMBL" id="EF125734">
    <property type="protein sequence ID" value="ABR27269.1"/>
    <property type="molecule type" value="Genomic_DNA"/>
</dbReference>
<evidence type="ECO:0000313" key="1">
    <source>
        <dbReference type="EMBL" id="ABR27269.1"/>
    </source>
</evidence>